<proteinExistence type="predicted"/>
<dbReference type="AlphaFoldDB" id="A0A103E0E7"/>
<reference evidence="1 2" key="1">
    <citation type="submission" date="2015-11" db="EMBL/GenBank/DDBJ databases">
        <title>Expanding the genomic diversity of Burkholderia species for the development of highly accurate diagnostics.</title>
        <authorList>
            <person name="Sahl J."/>
            <person name="Keim P."/>
            <person name="Wagner D."/>
        </authorList>
    </citation>
    <scope>NUCLEOTIDE SEQUENCE [LARGE SCALE GENOMIC DNA]</scope>
    <source>
        <strain evidence="1 2">TSV85</strain>
    </source>
</reference>
<evidence type="ECO:0000313" key="2">
    <source>
        <dbReference type="Proteomes" id="UP000062788"/>
    </source>
</evidence>
<accession>A0A103E0E7</accession>
<dbReference type="EMBL" id="LOWA01000036">
    <property type="protein sequence ID" value="KVE26096.1"/>
    <property type="molecule type" value="Genomic_DNA"/>
</dbReference>
<gene>
    <name evidence="1" type="ORF">WS67_17180</name>
</gene>
<name>A0A103E0E7_9BURK</name>
<protein>
    <submittedName>
        <fullName evidence="1">Uncharacterized protein</fullName>
    </submittedName>
</protein>
<sequence>MNRVVARDCHTFFVAPTMPNAAKDCLAMLNHEGSQYMSMQHLQSGNVALEQGSHCRLEGNRGFAAASVVPVAGTAGAGRTLISRLAHRRFRASLARFGCSKAGKSLPAVTVILTRRAAAHFISSGF</sequence>
<dbReference type="Proteomes" id="UP000062788">
    <property type="component" value="Unassembled WGS sequence"/>
</dbReference>
<comment type="caution">
    <text evidence="1">The sequence shown here is derived from an EMBL/GenBank/DDBJ whole genome shotgun (WGS) entry which is preliminary data.</text>
</comment>
<evidence type="ECO:0000313" key="1">
    <source>
        <dbReference type="EMBL" id="KVE26096.1"/>
    </source>
</evidence>
<organism evidence="1 2">
    <name type="scientific">Burkholderia singularis</name>
    <dbReference type="NCBI Taxonomy" id="1503053"/>
    <lineage>
        <taxon>Bacteria</taxon>
        <taxon>Pseudomonadati</taxon>
        <taxon>Pseudomonadota</taxon>
        <taxon>Betaproteobacteria</taxon>
        <taxon>Burkholderiales</taxon>
        <taxon>Burkholderiaceae</taxon>
        <taxon>Burkholderia</taxon>
        <taxon>pseudomallei group</taxon>
    </lineage>
</organism>
<keyword evidence="2" id="KW-1185">Reference proteome</keyword>